<name>A0A0E9S7V4_ANGAN</name>
<evidence type="ECO:0000313" key="1">
    <source>
        <dbReference type="EMBL" id="JAH37336.1"/>
    </source>
</evidence>
<dbReference type="AlphaFoldDB" id="A0A0E9S7V4"/>
<sequence length="20" mass="2541">MYMVNFIWSIIVIYKNLKKH</sequence>
<proteinExistence type="predicted"/>
<reference evidence="1" key="2">
    <citation type="journal article" date="2015" name="Fish Shellfish Immunol.">
        <title>Early steps in the European eel (Anguilla anguilla)-Vibrio vulnificus interaction in the gills: Role of the RtxA13 toxin.</title>
        <authorList>
            <person name="Callol A."/>
            <person name="Pajuelo D."/>
            <person name="Ebbesson L."/>
            <person name="Teles M."/>
            <person name="MacKenzie S."/>
            <person name="Amaro C."/>
        </authorList>
    </citation>
    <scope>NUCLEOTIDE SEQUENCE</scope>
</reference>
<dbReference type="EMBL" id="GBXM01071241">
    <property type="protein sequence ID" value="JAH37336.1"/>
    <property type="molecule type" value="Transcribed_RNA"/>
</dbReference>
<organism evidence="1">
    <name type="scientific">Anguilla anguilla</name>
    <name type="common">European freshwater eel</name>
    <name type="synonym">Muraena anguilla</name>
    <dbReference type="NCBI Taxonomy" id="7936"/>
    <lineage>
        <taxon>Eukaryota</taxon>
        <taxon>Metazoa</taxon>
        <taxon>Chordata</taxon>
        <taxon>Craniata</taxon>
        <taxon>Vertebrata</taxon>
        <taxon>Euteleostomi</taxon>
        <taxon>Actinopterygii</taxon>
        <taxon>Neopterygii</taxon>
        <taxon>Teleostei</taxon>
        <taxon>Anguilliformes</taxon>
        <taxon>Anguillidae</taxon>
        <taxon>Anguilla</taxon>
    </lineage>
</organism>
<protein>
    <submittedName>
        <fullName evidence="1">Uncharacterized protein</fullName>
    </submittedName>
</protein>
<reference evidence="1" key="1">
    <citation type="submission" date="2014-11" db="EMBL/GenBank/DDBJ databases">
        <authorList>
            <person name="Amaro Gonzalez C."/>
        </authorList>
    </citation>
    <scope>NUCLEOTIDE SEQUENCE</scope>
</reference>
<accession>A0A0E9S7V4</accession>